<feature type="compositionally biased region" description="Basic and acidic residues" evidence="1">
    <location>
        <begin position="50"/>
        <end position="59"/>
    </location>
</feature>
<comment type="caution">
    <text evidence="3">The sequence shown here is derived from an EMBL/GenBank/DDBJ whole genome shotgun (WGS) entry which is preliminary data.</text>
</comment>
<dbReference type="RefSeq" id="WP_110923672.1">
    <property type="nucleotide sequence ID" value="NZ_CAJGZD010000008.1"/>
</dbReference>
<feature type="region of interest" description="Disordered" evidence="1">
    <location>
        <begin position="47"/>
        <end position="70"/>
    </location>
</feature>
<reference evidence="3 4" key="1">
    <citation type="submission" date="2018-06" db="EMBL/GenBank/DDBJ databases">
        <title>Genomic Encyclopedia of Type Strains, Phase III (KMG-III): the genomes of soil and plant-associated and newly described type strains.</title>
        <authorList>
            <person name="Whitman W."/>
        </authorList>
    </citation>
    <scope>NUCLEOTIDE SEQUENCE [LARGE SCALE GENOMIC DNA]</scope>
    <source>
        <strain evidence="3 4">CECT 5889</strain>
    </source>
</reference>
<evidence type="ECO:0000313" key="3">
    <source>
        <dbReference type="EMBL" id="PYE38529.1"/>
    </source>
</evidence>
<name>A0A2V4UI49_9GAMM</name>
<feature type="chain" id="PRO_5015977644" description="Secreted protein" evidence="2">
    <location>
        <begin position="23"/>
        <end position="98"/>
    </location>
</feature>
<organism evidence="3 4">
    <name type="scientific">Psychrobacter fozii</name>
    <dbReference type="NCBI Taxonomy" id="198480"/>
    <lineage>
        <taxon>Bacteria</taxon>
        <taxon>Pseudomonadati</taxon>
        <taxon>Pseudomonadota</taxon>
        <taxon>Gammaproteobacteria</taxon>
        <taxon>Moraxellales</taxon>
        <taxon>Moraxellaceae</taxon>
        <taxon>Psychrobacter</taxon>
    </lineage>
</organism>
<proteinExistence type="predicted"/>
<dbReference type="EMBL" id="QJSU01000007">
    <property type="protein sequence ID" value="PYE38529.1"/>
    <property type="molecule type" value="Genomic_DNA"/>
</dbReference>
<evidence type="ECO:0000256" key="1">
    <source>
        <dbReference type="SAM" id="MobiDB-lite"/>
    </source>
</evidence>
<dbReference type="Proteomes" id="UP000247746">
    <property type="component" value="Unassembled WGS sequence"/>
</dbReference>
<evidence type="ECO:0000256" key="2">
    <source>
        <dbReference type="SAM" id="SignalP"/>
    </source>
</evidence>
<accession>A0A2V4UI49</accession>
<keyword evidence="2" id="KW-0732">Signal</keyword>
<evidence type="ECO:0000313" key="4">
    <source>
        <dbReference type="Proteomes" id="UP000247746"/>
    </source>
</evidence>
<dbReference type="AlphaFoldDB" id="A0A2V4UI49"/>
<keyword evidence="4" id="KW-1185">Reference proteome</keyword>
<sequence>MKLAKAVLASICILPLATISYAEDVDPQNLRISETSMMSVNEAAPSAMKMHNEHDHMSEKSNTIQDGSDVEVDAERGWRWPWQKKNKEVATPERPKCC</sequence>
<feature type="signal peptide" evidence="2">
    <location>
        <begin position="1"/>
        <end position="22"/>
    </location>
</feature>
<evidence type="ECO:0008006" key="5">
    <source>
        <dbReference type="Google" id="ProtNLM"/>
    </source>
</evidence>
<protein>
    <recommendedName>
        <fullName evidence="5">Secreted protein</fullName>
    </recommendedName>
</protein>
<gene>
    <name evidence="3" type="ORF">DFP82_107152</name>
</gene>